<feature type="compositionally biased region" description="Basic and acidic residues" evidence="1">
    <location>
        <begin position="150"/>
        <end position="189"/>
    </location>
</feature>
<gene>
    <name evidence="3" type="ORF">IAA98_09730</name>
</gene>
<accession>A0A9D1GYL7</accession>
<protein>
    <recommendedName>
        <fullName evidence="5">Cell division protein FtsL</fullName>
    </recommendedName>
</protein>
<dbReference type="AlphaFoldDB" id="A0A9D1GYL7"/>
<dbReference type="EMBL" id="DVLP01000289">
    <property type="protein sequence ID" value="HIT75854.1"/>
    <property type="molecule type" value="Genomic_DNA"/>
</dbReference>
<proteinExistence type="predicted"/>
<reference evidence="3" key="2">
    <citation type="journal article" date="2021" name="PeerJ">
        <title>Extensive microbial diversity within the chicken gut microbiome revealed by metagenomics and culture.</title>
        <authorList>
            <person name="Gilroy R."/>
            <person name="Ravi A."/>
            <person name="Getino M."/>
            <person name="Pursley I."/>
            <person name="Horton D.L."/>
            <person name="Alikhan N.F."/>
            <person name="Baker D."/>
            <person name="Gharbi K."/>
            <person name="Hall N."/>
            <person name="Watson M."/>
            <person name="Adriaenssens E.M."/>
            <person name="Foster-Nyarko E."/>
            <person name="Jarju S."/>
            <person name="Secka A."/>
            <person name="Antonio M."/>
            <person name="Oren A."/>
            <person name="Chaudhuri R.R."/>
            <person name="La Ragione R."/>
            <person name="Hildebrand F."/>
            <person name="Pallen M.J."/>
        </authorList>
    </citation>
    <scope>NUCLEOTIDE SEQUENCE</scope>
    <source>
        <strain evidence="3">ChiGjej1B1-24693</strain>
    </source>
</reference>
<sequence>MSAVHELEHDRSGRGGHTGSGRAAPRLVPVPDAVQPLRRLPFAVVLVGVLGIGLLGLLVLNTQLQDQSFKLSELEARSTRLAYTEDALQHELDEVSSPASLVAKATALGMRPYVGPGFITMPDGTVVGSPEKATGKDFKSSLIKSPAQIEAEKRAVEEKRRAEQARKDAEKRRAEAEQKKAEQEKKKAEQDEEGE</sequence>
<evidence type="ECO:0000256" key="2">
    <source>
        <dbReference type="SAM" id="Phobius"/>
    </source>
</evidence>
<feature type="region of interest" description="Disordered" evidence="1">
    <location>
        <begin position="149"/>
        <end position="195"/>
    </location>
</feature>
<keyword evidence="2" id="KW-0472">Membrane</keyword>
<keyword evidence="2" id="KW-0812">Transmembrane</keyword>
<organism evidence="3 4">
    <name type="scientific">Candidatus Avipropionibacterium avicola</name>
    <dbReference type="NCBI Taxonomy" id="2840701"/>
    <lineage>
        <taxon>Bacteria</taxon>
        <taxon>Bacillati</taxon>
        <taxon>Actinomycetota</taxon>
        <taxon>Actinomycetes</taxon>
        <taxon>Propionibacteriales</taxon>
        <taxon>Propionibacteriaceae</taxon>
        <taxon>Propionibacteriaceae incertae sedis</taxon>
        <taxon>Candidatus Avipropionibacterium</taxon>
    </lineage>
</organism>
<feature type="compositionally biased region" description="Basic and acidic residues" evidence="1">
    <location>
        <begin position="1"/>
        <end position="13"/>
    </location>
</feature>
<name>A0A9D1GYL7_9ACTN</name>
<feature type="transmembrane region" description="Helical" evidence="2">
    <location>
        <begin position="40"/>
        <end position="60"/>
    </location>
</feature>
<evidence type="ECO:0000313" key="4">
    <source>
        <dbReference type="Proteomes" id="UP000886842"/>
    </source>
</evidence>
<comment type="caution">
    <text evidence="3">The sequence shown here is derived from an EMBL/GenBank/DDBJ whole genome shotgun (WGS) entry which is preliminary data.</text>
</comment>
<evidence type="ECO:0008006" key="5">
    <source>
        <dbReference type="Google" id="ProtNLM"/>
    </source>
</evidence>
<evidence type="ECO:0000256" key="1">
    <source>
        <dbReference type="SAM" id="MobiDB-lite"/>
    </source>
</evidence>
<dbReference type="Proteomes" id="UP000886842">
    <property type="component" value="Unassembled WGS sequence"/>
</dbReference>
<keyword evidence="2" id="KW-1133">Transmembrane helix</keyword>
<reference evidence="3" key="1">
    <citation type="submission" date="2020-10" db="EMBL/GenBank/DDBJ databases">
        <authorList>
            <person name="Gilroy R."/>
        </authorList>
    </citation>
    <scope>NUCLEOTIDE SEQUENCE</scope>
    <source>
        <strain evidence="3">ChiGjej1B1-24693</strain>
    </source>
</reference>
<feature type="region of interest" description="Disordered" evidence="1">
    <location>
        <begin position="1"/>
        <end position="27"/>
    </location>
</feature>
<evidence type="ECO:0000313" key="3">
    <source>
        <dbReference type="EMBL" id="HIT75854.1"/>
    </source>
</evidence>